<feature type="chain" id="PRO_5035219410" evidence="1">
    <location>
        <begin position="34"/>
        <end position="70"/>
    </location>
</feature>
<evidence type="ECO:0000313" key="2">
    <source>
        <dbReference type="EMBL" id="MBH8553461.1"/>
    </source>
</evidence>
<dbReference type="EMBL" id="JAECZB010000033">
    <property type="protein sequence ID" value="MBH8553461.1"/>
    <property type="molecule type" value="Genomic_DNA"/>
</dbReference>
<dbReference type="AlphaFoldDB" id="A0A8J7HJ12"/>
<keyword evidence="3" id="KW-1185">Reference proteome</keyword>
<sequence length="70" mass="7463">MKYINPRSLAYLGKVVFAATSVAMFSPVVSAYAASGLSTTDTQILNNAQGQQLLAITNIKLSTRRNSLKG</sequence>
<keyword evidence="1" id="KW-0732">Signal</keyword>
<organism evidence="2 3">
    <name type="scientific">Atlanticothrix silvestris CENA357</name>
    <dbReference type="NCBI Taxonomy" id="1725252"/>
    <lineage>
        <taxon>Bacteria</taxon>
        <taxon>Bacillati</taxon>
        <taxon>Cyanobacteriota</taxon>
        <taxon>Cyanophyceae</taxon>
        <taxon>Nostocales</taxon>
        <taxon>Nodulariaceae</taxon>
        <taxon>Atlanticothrix</taxon>
        <taxon>Atlanticothrix silvestris</taxon>
    </lineage>
</organism>
<dbReference type="RefSeq" id="WP_214439743.1">
    <property type="nucleotide sequence ID" value="NZ_JAECZB010000033.1"/>
</dbReference>
<evidence type="ECO:0000313" key="3">
    <source>
        <dbReference type="Proteomes" id="UP000599391"/>
    </source>
</evidence>
<proteinExistence type="predicted"/>
<comment type="caution">
    <text evidence="2">The sequence shown here is derived from an EMBL/GenBank/DDBJ whole genome shotgun (WGS) entry which is preliminary data.</text>
</comment>
<dbReference type="Proteomes" id="UP000599391">
    <property type="component" value="Unassembled WGS sequence"/>
</dbReference>
<accession>A0A8J7HJ12</accession>
<protein>
    <submittedName>
        <fullName evidence="2">Uncharacterized protein</fullName>
    </submittedName>
</protein>
<reference evidence="2 3" key="1">
    <citation type="journal article" date="2021" name="Int. J. Syst. Evol. Microbiol.">
        <title>Amazonocrinis nigriterrae gen. nov., sp. nov., Atlanticothrix silvestris gen. nov., sp. nov. and Dendronalium phyllosphericum gen. nov., sp. nov., nostocacean cyanobacteria from Brazilian environments.</title>
        <authorList>
            <person name="Alvarenga D.O."/>
            <person name="Andreote A.P.D."/>
            <person name="Branco L.H.Z."/>
            <person name="Delbaje E."/>
            <person name="Cruz R.B."/>
            <person name="Varani A.M."/>
            <person name="Fiore M.F."/>
        </authorList>
    </citation>
    <scope>NUCLEOTIDE SEQUENCE [LARGE SCALE GENOMIC DNA]</scope>
    <source>
        <strain evidence="2 3">CENA357</strain>
    </source>
</reference>
<evidence type="ECO:0000256" key="1">
    <source>
        <dbReference type="SAM" id="SignalP"/>
    </source>
</evidence>
<name>A0A8J7HJ12_9CYAN</name>
<feature type="signal peptide" evidence="1">
    <location>
        <begin position="1"/>
        <end position="33"/>
    </location>
</feature>
<gene>
    <name evidence="2" type="ORF">I8751_13970</name>
</gene>